<dbReference type="EMBL" id="CP052842">
    <property type="protein sequence ID" value="QJP88107.1"/>
    <property type="molecule type" value="Genomic_DNA"/>
</dbReference>
<dbReference type="InterPro" id="IPR013783">
    <property type="entry name" value="Ig-like_fold"/>
</dbReference>
<dbReference type="KEGG" id="bsu:BSU15960"/>
<proteinExistence type="predicted"/>
<evidence type="ECO:0000313" key="2">
    <source>
        <dbReference type="EMBL" id="QJP88107.1"/>
    </source>
</evidence>
<reference evidence="2" key="1">
    <citation type="submission" date="2020-04" db="EMBL/GenBank/DDBJ databases">
        <title>Phage recombination drives evolution of spore-forming Bacilli.</title>
        <authorList>
            <person name="Dragos A."/>
            <person name="Kovacs A.T."/>
        </authorList>
    </citation>
    <scope>NUCLEOTIDE SEQUENCE</scope>
    <source>
        <strain evidence="2">168</strain>
    </source>
</reference>
<dbReference type="InterPro" id="IPR008969">
    <property type="entry name" value="CarboxyPept-like_regulatory"/>
</dbReference>
<keyword evidence="1" id="KW-0732">Signal</keyword>
<protein>
    <submittedName>
        <fullName evidence="2">Ig-like domain-containing protein</fullName>
    </submittedName>
</protein>
<accession>A0A6M3ZAQ0</accession>
<sequence>MKKIGLLFMLCLAALFTIGFPAQQADAAEAPYKASITNISTDGGVYGKINYGQGQYWRVKYNITVSGKLLDQNGQPVPNAPVRFEADTKVGNTTQTASGTTDANGTFEVPMYLGPAAGYYTYYTSVSVHYYDIIPFRVFSGESRLVSTDNSLYHFAYQVRR</sequence>
<dbReference type="RefSeq" id="WP_003245834.1">
    <property type="nucleotide sequence ID" value="NC_000964.3"/>
</dbReference>
<feature type="signal peptide" evidence="1">
    <location>
        <begin position="1"/>
        <end position="27"/>
    </location>
</feature>
<organism evidence="2">
    <name type="scientific">Bacillus subtilis (strain 168)</name>
    <dbReference type="NCBI Taxonomy" id="224308"/>
    <lineage>
        <taxon>Bacteria</taxon>
        <taxon>Bacillati</taxon>
        <taxon>Bacillota</taxon>
        <taxon>Bacilli</taxon>
        <taxon>Bacillales</taxon>
        <taxon>Bacillaceae</taxon>
        <taxon>Bacillus</taxon>
    </lineage>
</organism>
<evidence type="ECO:0000256" key="1">
    <source>
        <dbReference type="SAM" id="SignalP"/>
    </source>
</evidence>
<dbReference type="Gene3D" id="2.60.40.10">
    <property type="entry name" value="Immunoglobulins"/>
    <property type="match status" value="1"/>
</dbReference>
<feature type="chain" id="PRO_5030158697" evidence="1">
    <location>
        <begin position="28"/>
        <end position="161"/>
    </location>
</feature>
<name>A0A6M3ZAQ0_BACSU</name>
<dbReference type="AlphaFoldDB" id="A0A6M3ZAQ0"/>
<gene>
    <name evidence="2" type="ORF">HIR78_08720</name>
</gene>
<dbReference type="SUPFAM" id="SSF49464">
    <property type="entry name" value="Carboxypeptidase regulatory domain-like"/>
    <property type="match status" value="1"/>
</dbReference>
<dbReference type="OrthoDB" id="2586265at2"/>